<dbReference type="AlphaFoldDB" id="A0A9R0K3Q4"/>
<keyword evidence="6 7" id="KW-0472">Membrane</keyword>
<dbReference type="GO" id="GO:0016020">
    <property type="term" value="C:membrane"/>
    <property type="evidence" value="ECO:0007669"/>
    <property type="project" value="UniProtKB-SubCell"/>
</dbReference>
<feature type="transmembrane region" description="Helical" evidence="7">
    <location>
        <begin position="177"/>
        <end position="197"/>
    </location>
</feature>
<organism evidence="9 10">
    <name type="scientific">Spinacia oleracea</name>
    <name type="common">Spinach</name>
    <dbReference type="NCBI Taxonomy" id="3562"/>
    <lineage>
        <taxon>Eukaryota</taxon>
        <taxon>Viridiplantae</taxon>
        <taxon>Streptophyta</taxon>
        <taxon>Embryophyta</taxon>
        <taxon>Tracheophyta</taxon>
        <taxon>Spermatophyta</taxon>
        <taxon>Magnoliopsida</taxon>
        <taxon>eudicotyledons</taxon>
        <taxon>Gunneridae</taxon>
        <taxon>Pentapetalae</taxon>
        <taxon>Caryophyllales</taxon>
        <taxon>Chenopodiaceae</taxon>
        <taxon>Chenopodioideae</taxon>
        <taxon>Anserineae</taxon>
        <taxon>Spinacia</taxon>
    </lineage>
</organism>
<evidence type="ECO:0000256" key="7">
    <source>
        <dbReference type="RuleBase" id="RU368015"/>
    </source>
</evidence>
<dbReference type="GO" id="GO:0005345">
    <property type="term" value="F:purine nucleobase transmembrane transporter activity"/>
    <property type="evidence" value="ECO:0007669"/>
    <property type="project" value="UniProtKB-UniRule"/>
</dbReference>
<evidence type="ECO:0000256" key="3">
    <source>
        <dbReference type="ARBA" id="ARBA00022448"/>
    </source>
</evidence>
<keyword evidence="9" id="KW-1185">Reference proteome</keyword>
<dbReference type="InterPro" id="IPR030182">
    <property type="entry name" value="PUP_plant"/>
</dbReference>
<feature type="transmembrane region" description="Helical" evidence="7">
    <location>
        <begin position="344"/>
        <end position="363"/>
    </location>
</feature>
<feature type="transmembrane region" description="Helical" evidence="7">
    <location>
        <begin position="383"/>
        <end position="404"/>
    </location>
</feature>
<dbReference type="Proteomes" id="UP000813463">
    <property type="component" value="Chromosome 5"/>
</dbReference>
<feature type="compositionally biased region" description="Low complexity" evidence="8">
    <location>
        <begin position="123"/>
        <end position="135"/>
    </location>
</feature>
<dbReference type="OrthoDB" id="1717816at2759"/>
<dbReference type="GO" id="GO:0022857">
    <property type="term" value="F:transmembrane transporter activity"/>
    <property type="evidence" value="ECO:0000318"/>
    <property type="project" value="GO_Central"/>
</dbReference>
<evidence type="ECO:0000256" key="8">
    <source>
        <dbReference type="SAM" id="MobiDB-lite"/>
    </source>
</evidence>
<feature type="transmembrane region" description="Helical" evidence="7">
    <location>
        <begin position="411"/>
        <end position="432"/>
    </location>
</feature>
<comment type="similarity">
    <text evidence="2 7">Belongs to the purine permeases (TC 2.A.7.14) family.</text>
</comment>
<dbReference type="InterPro" id="IPR037185">
    <property type="entry name" value="EmrE-like"/>
</dbReference>
<feature type="region of interest" description="Disordered" evidence="8">
    <location>
        <begin position="116"/>
        <end position="135"/>
    </location>
</feature>
<keyword evidence="4 7" id="KW-0812">Transmembrane</keyword>
<dbReference type="RefSeq" id="XP_021857335.1">
    <property type="nucleotide sequence ID" value="XM_022001643.2"/>
</dbReference>
<accession>A0A9R0K3Q4</accession>
<dbReference type="PANTHER" id="PTHR31376:SF17">
    <property type="entry name" value="PURINE PERMEASE 21-RELATED"/>
    <property type="match status" value="1"/>
</dbReference>
<dbReference type="KEGG" id="soe:110796583"/>
<gene>
    <name evidence="10" type="primary">LOC110796583</name>
</gene>
<feature type="transmembrane region" description="Helical" evidence="7">
    <location>
        <begin position="304"/>
        <end position="324"/>
    </location>
</feature>
<feature type="transmembrane region" description="Helical" evidence="7">
    <location>
        <begin position="438"/>
        <end position="456"/>
    </location>
</feature>
<dbReference type="GO" id="GO:0015211">
    <property type="term" value="F:purine nucleoside transmembrane transporter activity"/>
    <property type="evidence" value="ECO:0007669"/>
    <property type="project" value="UniProtKB-UniRule"/>
</dbReference>
<dbReference type="PANTHER" id="PTHR31376">
    <property type="entry name" value="OS09G0467300 PROTEIN-RELATED"/>
    <property type="match status" value="1"/>
</dbReference>
<evidence type="ECO:0000256" key="1">
    <source>
        <dbReference type="ARBA" id="ARBA00004141"/>
    </source>
</evidence>
<comment type="subcellular location">
    <subcellularLocation>
        <location evidence="1 7">Membrane</location>
        <topology evidence="1 7">Multi-pass membrane protein</topology>
    </subcellularLocation>
</comment>
<comment type="caution">
    <text evidence="7">Lacks conserved residue(s) required for the propagation of feature annotation.</text>
</comment>
<evidence type="ECO:0000313" key="10">
    <source>
        <dbReference type="RefSeq" id="XP_021857335.1"/>
    </source>
</evidence>
<sequence>MASKLSTCFLTHGSTAFTSKHFNVRLTDLTHRNYRLHSAAFKPNLRPCCLGPHLYFDLLQFSNERLQVNKISPLLPRIHANQQPNGEADAEIENASNDRISSLTQEIIPQTDVNVSNSRPEILPQSDGTSSLSSSTQQPGFKWWIVIAFYIVCVLLGQSVGMILGRLYFNEGGNSQWMATLVQYAGFPLLLPLYRIFPKKSIQSHTPINELSPLKTASIYLFFGLFVAAVGLMYSIGLQYVPVSTFSLLCASQLAFNALFSFFLNSQKFTPYIINSLVLLTISSVLLVIQSGSSIPEGVSKANYVFGFICAIAYPMAYGLLLTLTEFTFQKILKNDSFEATLDLLLRQSFIASCVAVVGIIATGDWKTIKIEMDQFRFGKLSYVLTLVCTALSWQVYNIGLFGLIVRVSSLFSNVVATLGLPIVPVLAVIFFNDIMDGIKVVAMLLAIWGFVSYAYDQYLDECSKSKTANPTPAYASGALGN</sequence>
<keyword evidence="3 7" id="KW-0813">Transport</keyword>
<dbReference type="GeneID" id="110796583"/>
<name>A0A9R0K3Q4_SPIOL</name>
<evidence type="ECO:0000313" key="9">
    <source>
        <dbReference type="Proteomes" id="UP000813463"/>
    </source>
</evidence>
<proteinExistence type="inferred from homology"/>
<protein>
    <recommendedName>
        <fullName evidence="7">Probable purine permease</fullName>
    </recommendedName>
</protein>
<reference evidence="10" key="2">
    <citation type="submission" date="2025-08" db="UniProtKB">
        <authorList>
            <consortium name="RefSeq"/>
        </authorList>
    </citation>
    <scope>IDENTIFICATION</scope>
    <source>
        <tissue evidence="10">Leaf</tissue>
    </source>
</reference>
<dbReference type="SUPFAM" id="SSF103481">
    <property type="entry name" value="Multidrug resistance efflux transporter EmrE"/>
    <property type="match status" value="1"/>
</dbReference>
<reference evidence="9" key="1">
    <citation type="journal article" date="2021" name="Nat. Commun.">
        <title>Genomic analyses provide insights into spinach domestication and the genetic basis of agronomic traits.</title>
        <authorList>
            <person name="Cai X."/>
            <person name="Sun X."/>
            <person name="Xu C."/>
            <person name="Sun H."/>
            <person name="Wang X."/>
            <person name="Ge C."/>
            <person name="Zhang Z."/>
            <person name="Wang Q."/>
            <person name="Fei Z."/>
            <person name="Jiao C."/>
            <person name="Wang Q."/>
        </authorList>
    </citation>
    <scope>NUCLEOTIDE SEQUENCE [LARGE SCALE GENOMIC DNA]</scope>
    <source>
        <strain evidence="9">cv. Varoflay</strain>
    </source>
</reference>
<evidence type="ECO:0000256" key="2">
    <source>
        <dbReference type="ARBA" id="ARBA00006213"/>
    </source>
</evidence>
<feature type="transmembrane region" description="Helical" evidence="7">
    <location>
        <begin position="272"/>
        <end position="292"/>
    </location>
</feature>
<feature type="transmembrane region" description="Helical" evidence="7">
    <location>
        <begin position="143"/>
        <end position="165"/>
    </location>
</feature>
<evidence type="ECO:0000256" key="6">
    <source>
        <dbReference type="ARBA" id="ARBA00023136"/>
    </source>
</evidence>
<evidence type="ECO:0000256" key="4">
    <source>
        <dbReference type="ARBA" id="ARBA00022692"/>
    </source>
</evidence>
<evidence type="ECO:0000256" key="5">
    <source>
        <dbReference type="ARBA" id="ARBA00022989"/>
    </source>
</evidence>
<dbReference type="Pfam" id="PF16913">
    <property type="entry name" value="PUNUT"/>
    <property type="match status" value="1"/>
</dbReference>
<feature type="transmembrane region" description="Helical" evidence="7">
    <location>
        <begin position="218"/>
        <end position="237"/>
    </location>
</feature>
<keyword evidence="5 7" id="KW-1133">Transmembrane helix</keyword>